<reference evidence="3 4" key="1">
    <citation type="submission" date="2021-06" db="EMBL/GenBank/DDBJ databases">
        <authorList>
            <person name="Palmer J.M."/>
        </authorList>
    </citation>
    <scope>NUCLEOTIDE SEQUENCE [LARGE SCALE GENOMIC DNA]</scope>
    <source>
        <strain evidence="4">if_2019</strain>
        <tissue evidence="3">Muscle</tissue>
    </source>
</reference>
<keyword evidence="1" id="KW-1133">Transmembrane helix</keyword>
<proteinExistence type="predicted"/>
<evidence type="ECO:0000256" key="1">
    <source>
        <dbReference type="SAM" id="Phobius"/>
    </source>
</evidence>
<dbReference type="PROSITE" id="PS50853">
    <property type="entry name" value="FN3"/>
    <property type="match status" value="2"/>
</dbReference>
<feature type="domain" description="Fibronectin type-III" evidence="2">
    <location>
        <begin position="158"/>
        <end position="249"/>
    </location>
</feature>
<keyword evidence="1" id="KW-0472">Membrane</keyword>
<dbReference type="InterPro" id="IPR036116">
    <property type="entry name" value="FN3_sf"/>
</dbReference>
<protein>
    <recommendedName>
        <fullName evidence="2">Fibronectin type-III domain-containing protein</fullName>
    </recommendedName>
</protein>
<name>A0ABV0UN00_9TELE</name>
<evidence type="ECO:0000313" key="3">
    <source>
        <dbReference type="EMBL" id="MEQ2246589.1"/>
    </source>
</evidence>
<dbReference type="SUPFAM" id="SSF49265">
    <property type="entry name" value="Fibronectin type III"/>
    <property type="match status" value="2"/>
</dbReference>
<organism evidence="3 4">
    <name type="scientific">Ilyodon furcidens</name>
    <name type="common">goldbreast splitfin</name>
    <dbReference type="NCBI Taxonomy" id="33524"/>
    <lineage>
        <taxon>Eukaryota</taxon>
        <taxon>Metazoa</taxon>
        <taxon>Chordata</taxon>
        <taxon>Craniata</taxon>
        <taxon>Vertebrata</taxon>
        <taxon>Euteleostomi</taxon>
        <taxon>Actinopterygii</taxon>
        <taxon>Neopterygii</taxon>
        <taxon>Teleostei</taxon>
        <taxon>Neoteleostei</taxon>
        <taxon>Acanthomorphata</taxon>
        <taxon>Ovalentaria</taxon>
        <taxon>Atherinomorphae</taxon>
        <taxon>Cyprinodontiformes</taxon>
        <taxon>Goodeidae</taxon>
        <taxon>Ilyodon</taxon>
    </lineage>
</organism>
<keyword evidence="1" id="KW-0812">Transmembrane</keyword>
<dbReference type="Gene3D" id="2.60.40.10">
    <property type="entry name" value="Immunoglobulins"/>
    <property type="match status" value="2"/>
</dbReference>
<dbReference type="CDD" id="cd00063">
    <property type="entry name" value="FN3"/>
    <property type="match status" value="1"/>
</dbReference>
<dbReference type="EMBL" id="JAHRIQ010081144">
    <property type="protein sequence ID" value="MEQ2246589.1"/>
    <property type="molecule type" value="Genomic_DNA"/>
</dbReference>
<feature type="transmembrane region" description="Helical" evidence="1">
    <location>
        <begin position="20"/>
        <end position="41"/>
    </location>
</feature>
<evidence type="ECO:0000313" key="4">
    <source>
        <dbReference type="Proteomes" id="UP001482620"/>
    </source>
</evidence>
<dbReference type="Proteomes" id="UP001482620">
    <property type="component" value="Unassembled WGS sequence"/>
</dbReference>
<sequence>MLGRRVQNVYSDPKYYLLGGYLHILIFGLMLVLYIPIFSHVHVSAGRCKSKNISGKYQHCGIHSDGVHNLDCFGKYRLYNKCTWEPGKRGSNKSYTLILQQPDKRHCDVSYNIEGFVKQIRVFSHQNLTVEVFEISETTNCTKAVFRGSPKSLARCDPPKDVLLSRPPGVLQVNVSWHPDDVKYISKFSVRYKVLGSHSWKKSVESQYPNAVRLEKLNSSLVYVVQIQCVTSDKCSQCPWSKNYTVPSELKTQPIIISSKYTDIKEITGRRLFSITWKFPVKELCDGYHVTIWKESGEPPQDQMTTSEPEIKLVLSYSAYQLNIRAFNNVSFSSAVTHIIPQYEDTNNSGDRRLNVTVHNSTAFTISWRTDLITMYVCYSVEWMEKGHSAHYRSFFEDSDSNKTLSSLSEHLEPFKRYSVTLHLRTNKNTCNMKYINNSESTYGTTEFYYIEGSPVSSPANISFHNVTVNSAVLQWSNIQEEDLRGFLLGYIIHYTEYHYRETSTEHSKNQSFETK</sequence>
<feature type="domain" description="Fibronectin type-III" evidence="2">
    <location>
        <begin position="458"/>
        <end position="516"/>
    </location>
</feature>
<evidence type="ECO:0000259" key="2">
    <source>
        <dbReference type="PROSITE" id="PS50853"/>
    </source>
</evidence>
<accession>A0ABV0UN00</accession>
<dbReference type="InterPro" id="IPR003961">
    <property type="entry name" value="FN3_dom"/>
</dbReference>
<keyword evidence="4" id="KW-1185">Reference proteome</keyword>
<gene>
    <name evidence="3" type="ORF">ILYODFUR_001081</name>
</gene>
<comment type="caution">
    <text evidence="3">The sequence shown here is derived from an EMBL/GenBank/DDBJ whole genome shotgun (WGS) entry which is preliminary data.</text>
</comment>
<dbReference type="InterPro" id="IPR013783">
    <property type="entry name" value="Ig-like_fold"/>
</dbReference>